<gene>
    <name evidence="1" type="ORF">GIB67_042549</name>
</gene>
<dbReference type="AlphaFoldDB" id="A0A7J7M1A1"/>
<reference evidence="1 2" key="1">
    <citation type="journal article" date="2020" name="IScience">
        <title>Genome Sequencing of the Endangered Kingdonia uniflora (Circaeasteraceae, Ranunculales) Reveals Potential Mechanisms of Evolutionary Specialization.</title>
        <authorList>
            <person name="Sun Y."/>
            <person name="Deng T."/>
            <person name="Zhang A."/>
            <person name="Moore M.J."/>
            <person name="Landis J.B."/>
            <person name="Lin N."/>
            <person name="Zhang H."/>
            <person name="Zhang X."/>
            <person name="Huang J."/>
            <person name="Zhang X."/>
            <person name="Sun H."/>
            <person name="Wang H."/>
        </authorList>
    </citation>
    <scope>NUCLEOTIDE SEQUENCE [LARGE SCALE GENOMIC DNA]</scope>
    <source>
        <strain evidence="1">TB1705</strain>
        <tissue evidence="1">Leaf</tissue>
    </source>
</reference>
<keyword evidence="2" id="KW-1185">Reference proteome</keyword>
<protein>
    <submittedName>
        <fullName evidence="1">Uncharacterized protein</fullName>
    </submittedName>
</protein>
<accession>A0A7J7M1A1</accession>
<comment type="caution">
    <text evidence="1">The sequence shown here is derived from an EMBL/GenBank/DDBJ whole genome shotgun (WGS) entry which is preliminary data.</text>
</comment>
<organism evidence="1 2">
    <name type="scientific">Kingdonia uniflora</name>
    <dbReference type="NCBI Taxonomy" id="39325"/>
    <lineage>
        <taxon>Eukaryota</taxon>
        <taxon>Viridiplantae</taxon>
        <taxon>Streptophyta</taxon>
        <taxon>Embryophyta</taxon>
        <taxon>Tracheophyta</taxon>
        <taxon>Spermatophyta</taxon>
        <taxon>Magnoliopsida</taxon>
        <taxon>Ranunculales</taxon>
        <taxon>Circaeasteraceae</taxon>
        <taxon>Kingdonia</taxon>
    </lineage>
</organism>
<evidence type="ECO:0000313" key="2">
    <source>
        <dbReference type="Proteomes" id="UP000541444"/>
    </source>
</evidence>
<evidence type="ECO:0000313" key="1">
    <source>
        <dbReference type="EMBL" id="KAF6148590.1"/>
    </source>
</evidence>
<name>A0A7J7M1A1_9MAGN</name>
<dbReference type="EMBL" id="JACGCM010001844">
    <property type="protein sequence ID" value="KAF6148590.1"/>
    <property type="molecule type" value="Genomic_DNA"/>
</dbReference>
<sequence length="83" mass="9561">MEDQDDCRYYTMKFKGKIVGVKVNAINTTGLVMHLLVETYKRWFSKDQGRLTWLLFERFSVSTIEPEAVNVVFGVATAVELII</sequence>
<dbReference type="Proteomes" id="UP000541444">
    <property type="component" value="Unassembled WGS sequence"/>
</dbReference>
<proteinExistence type="predicted"/>